<proteinExistence type="predicted"/>
<dbReference type="PANTHER" id="PTHR42970">
    <property type="entry name" value="PECTATE LYASE C-RELATED"/>
    <property type="match status" value="1"/>
</dbReference>
<protein>
    <recommendedName>
        <fullName evidence="8">Pectate lyase</fullName>
    </recommendedName>
</protein>
<dbReference type="PANTHER" id="PTHR42970:SF1">
    <property type="entry name" value="PECTATE LYASE C-RELATED"/>
    <property type="match status" value="1"/>
</dbReference>
<feature type="chain" id="PRO_5022030972" description="Pectate lyase" evidence="5">
    <location>
        <begin position="20"/>
        <end position="438"/>
    </location>
</feature>
<evidence type="ECO:0000313" key="7">
    <source>
        <dbReference type="Proteomes" id="UP000315700"/>
    </source>
</evidence>
<accession>A0A517SMX2</accession>
<evidence type="ECO:0000256" key="4">
    <source>
        <dbReference type="SAM" id="MobiDB-lite"/>
    </source>
</evidence>
<dbReference type="InParanoid" id="A0A517SMX2"/>
<feature type="signal peptide" evidence="5">
    <location>
        <begin position="1"/>
        <end position="19"/>
    </location>
</feature>
<sequence precursor="true">MMPTALSILLIACAAPPVAFEGAEGFGARSRGGTGGRVLVVDRLDDNVESPQPGTFRWAAQQPGPRQVRFNVAGNIRLQGELVVQEPYLTIDGSTAPAGGVCICDHSFVCLNTHDVIVRHLRFRCGDIDVLRRVEAAGRERPDGSGDLDCVSLYDSRNLIFDHCSLSWCCDELICAVRCENVTIQWCLLAEPLSNPRLHPYGDHHAFGLNLSANTLTMHHCLLAHYVMRGPQFEANDVRRGQKYDVRMEAVNNVFYDYERSGSRYTTGIENRPEEAAGTKFEFQFINNFYATADPRRAEILGTPKHGVIDRLKVYVAGNIGPHRTDADQDDLAVVFIEPKTPILAAPANVQAQISRTPLFQPDVPVRLEDARAAYEKVLDHAGAGPRRDPVDRRIVENVRTGRMTGPIASQADVGGWPDLSIESGTPAVIPPETANAR</sequence>
<keyword evidence="2 5" id="KW-0732">Signal</keyword>
<dbReference type="Proteomes" id="UP000315700">
    <property type="component" value="Chromosome"/>
</dbReference>
<gene>
    <name evidence="6" type="ORF">Pan44_55390</name>
</gene>
<dbReference type="EMBL" id="CP036271">
    <property type="protein sequence ID" value="QDT57470.1"/>
    <property type="molecule type" value="Genomic_DNA"/>
</dbReference>
<evidence type="ECO:0008006" key="8">
    <source>
        <dbReference type="Google" id="ProtNLM"/>
    </source>
</evidence>
<name>A0A517SMX2_9PLAN</name>
<dbReference type="InterPro" id="IPR012334">
    <property type="entry name" value="Pectin_lyas_fold"/>
</dbReference>
<dbReference type="KEGG" id="ccos:Pan44_55390"/>
<dbReference type="OrthoDB" id="9804686at2"/>
<dbReference type="Gene3D" id="2.160.20.10">
    <property type="entry name" value="Single-stranded right-handed beta-helix, Pectin lyase-like"/>
    <property type="match status" value="1"/>
</dbReference>
<evidence type="ECO:0000256" key="3">
    <source>
        <dbReference type="ARBA" id="ARBA00023180"/>
    </source>
</evidence>
<reference evidence="6 7" key="1">
    <citation type="submission" date="2019-02" db="EMBL/GenBank/DDBJ databases">
        <title>Deep-cultivation of Planctomycetes and their phenomic and genomic characterization uncovers novel biology.</title>
        <authorList>
            <person name="Wiegand S."/>
            <person name="Jogler M."/>
            <person name="Boedeker C."/>
            <person name="Pinto D."/>
            <person name="Vollmers J."/>
            <person name="Rivas-Marin E."/>
            <person name="Kohn T."/>
            <person name="Peeters S.H."/>
            <person name="Heuer A."/>
            <person name="Rast P."/>
            <person name="Oberbeckmann S."/>
            <person name="Bunk B."/>
            <person name="Jeske O."/>
            <person name="Meyerdierks A."/>
            <person name="Storesund J.E."/>
            <person name="Kallscheuer N."/>
            <person name="Luecker S."/>
            <person name="Lage O.M."/>
            <person name="Pohl T."/>
            <person name="Merkel B.J."/>
            <person name="Hornburger P."/>
            <person name="Mueller R.-W."/>
            <person name="Bruemmer F."/>
            <person name="Labrenz M."/>
            <person name="Spormann A.M."/>
            <person name="Op den Camp H."/>
            <person name="Overmann J."/>
            <person name="Amann R."/>
            <person name="Jetten M.S.M."/>
            <person name="Mascher T."/>
            <person name="Medema M.H."/>
            <person name="Devos D.P."/>
            <person name="Kaster A.-K."/>
            <person name="Ovreas L."/>
            <person name="Rohde M."/>
            <person name="Galperin M.Y."/>
            <person name="Jogler C."/>
        </authorList>
    </citation>
    <scope>NUCLEOTIDE SEQUENCE [LARGE SCALE GENOMIC DNA]</scope>
    <source>
        <strain evidence="6 7">Pan44</strain>
    </source>
</reference>
<evidence type="ECO:0000313" key="6">
    <source>
        <dbReference type="EMBL" id="QDT57470.1"/>
    </source>
</evidence>
<dbReference type="InterPro" id="IPR018082">
    <property type="entry name" value="AmbAllergen"/>
</dbReference>
<keyword evidence="1" id="KW-0479">Metal-binding</keyword>
<keyword evidence="3" id="KW-0325">Glycoprotein</keyword>
<dbReference type="RefSeq" id="WP_145034817.1">
    <property type="nucleotide sequence ID" value="NZ_CP036271.1"/>
</dbReference>
<evidence type="ECO:0000256" key="1">
    <source>
        <dbReference type="ARBA" id="ARBA00022723"/>
    </source>
</evidence>
<keyword evidence="7" id="KW-1185">Reference proteome</keyword>
<organism evidence="6 7">
    <name type="scientific">Caulifigura coniformis</name>
    <dbReference type="NCBI Taxonomy" id="2527983"/>
    <lineage>
        <taxon>Bacteria</taxon>
        <taxon>Pseudomonadati</taxon>
        <taxon>Planctomycetota</taxon>
        <taxon>Planctomycetia</taxon>
        <taxon>Planctomycetales</taxon>
        <taxon>Planctomycetaceae</taxon>
        <taxon>Caulifigura</taxon>
    </lineage>
</organism>
<feature type="region of interest" description="Disordered" evidence="4">
    <location>
        <begin position="406"/>
        <end position="438"/>
    </location>
</feature>
<dbReference type="InterPro" id="IPR011050">
    <property type="entry name" value="Pectin_lyase_fold/virulence"/>
</dbReference>
<dbReference type="GO" id="GO:0046872">
    <property type="term" value="F:metal ion binding"/>
    <property type="evidence" value="ECO:0007669"/>
    <property type="project" value="UniProtKB-KW"/>
</dbReference>
<dbReference type="InterPro" id="IPR052063">
    <property type="entry name" value="Polysaccharide_Lyase_1"/>
</dbReference>
<dbReference type="AlphaFoldDB" id="A0A517SMX2"/>
<evidence type="ECO:0000256" key="2">
    <source>
        <dbReference type="ARBA" id="ARBA00022729"/>
    </source>
</evidence>
<evidence type="ECO:0000256" key="5">
    <source>
        <dbReference type="SAM" id="SignalP"/>
    </source>
</evidence>
<dbReference type="PRINTS" id="PR00807">
    <property type="entry name" value="AMBALLERGEN"/>
</dbReference>
<dbReference type="SUPFAM" id="SSF51126">
    <property type="entry name" value="Pectin lyase-like"/>
    <property type="match status" value="1"/>
</dbReference>